<evidence type="ECO:0000256" key="1">
    <source>
        <dbReference type="SAM" id="Phobius"/>
    </source>
</evidence>
<feature type="transmembrane region" description="Helical" evidence="1">
    <location>
        <begin position="214"/>
        <end position="235"/>
    </location>
</feature>
<keyword evidence="1" id="KW-1133">Transmembrane helix</keyword>
<evidence type="ECO:0000313" key="2">
    <source>
        <dbReference type="EMBL" id="QDU97715.1"/>
    </source>
</evidence>
<accession>A0A518E0V4</accession>
<sequence length="321" mass="35524">MRDRRWLIAAAVGLLLLLAAAPGAVQPVLAGLLLFLLFASVAATLLLAWSVLDRDVVHSAAVGAAIGFLLDYASGGPFDEWGFASGALVGALLGDVIRDQRAQRLADASYAGGRRWWQERFLEPLWLVRFAWTLALVALSLTVTLGVFYSFQSIADDRVLLGDLLTEMIEARTAWSPSEVLRRGWATYVLLSLAILACWQLWFRRLTPLAADRLLRRIAVLHCLALLLLSLRVLIEWRPALMALTSGQPLAWGDGRLRGLALLLVESQTPLLTMLFTMILLGGRMWRYLRLFGWMPALGVVGWLSTAWLGLHLSYLAKILP</sequence>
<organism evidence="2 3">
    <name type="scientific">Lignipirellula cremea</name>
    <dbReference type="NCBI Taxonomy" id="2528010"/>
    <lineage>
        <taxon>Bacteria</taxon>
        <taxon>Pseudomonadati</taxon>
        <taxon>Planctomycetota</taxon>
        <taxon>Planctomycetia</taxon>
        <taxon>Pirellulales</taxon>
        <taxon>Pirellulaceae</taxon>
        <taxon>Lignipirellula</taxon>
    </lineage>
</organism>
<feature type="transmembrane region" description="Helical" evidence="1">
    <location>
        <begin position="130"/>
        <end position="151"/>
    </location>
</feature>
<dbReference type="Proteomes" id="UP000317648">
    <property type="component" value="Chromosome"/>
</dbReference>
<dbReference type="EMBL" id="CP036433">
    <property type="protein sequence ID" value="QDU97715.1"/>
    <property type="molecule type" value="Genomic_DNA"/>
</dbReference>
<keyword evidence="1" id="KW-0472">Membrane</keyword>
<feature type="transmembrane region" description="Helical" evidence="1">
    <location>
        <begin position="288"/>
        <end position="311"/>
    </location>
</feature>
<keyword evidence="3" id="KW-1185">Reference proteome</keyword>
<protein>
    <submittedName>
        <fullName evidence="2">Uncharacterized protein</fullName>
    </submittedName>
</protein>
<feature type="transmembrane region" description="Helical" evidence="1">
    <location>
        <begin position="33"/>
        <end position="49"/>
    </location>
</feature>
<dbReference type="AlphaFoldDB" id="A0A518E0V4"/>
<dbReference type="KEGG" id="lcre:Pla8534_55680"/>
<proteinExistence type="predicted"/>
<evidence type="ECO:0000313" key="3">
    <source>
        <dbReference type="Proteomes" id="UP000317648"/>
    </source>
</evidence>
<gene>
    <name evidence="2" type="ORF">Pla8534_55680</name>
</gene>
<dbReference type="RefSeq" id="WP_145056474.1">
    <property type="nucleotide sequence ID" value="NZ_CP036433.1"/>
</dbReference>
<name>A0A518E0V4_9BACT</name>
<reference evidence="2 3" key="1">
    <citation type="submission" date="2019-02" db="EMBL/GenBank/DDBJ databases">
        <title>Deep-cultivation of Planctomycetes and their phenomic and genomic characterization uncovers novel biology.</title>
        <authorList>
            <person name="Wiegand S."/>
            <person name="Jogler M."/>
            <person name="Boedeker C."/>
            <person name="Pinto D."/>
            <person name="Vollmers J."/>
            <person name="Rivas-Marin E."/>
            <person name="Kohn T."/>
            <person name="Peeters S.H."/>
            <person name="Heuer A."/>
            <person name="Rast P."/>
            <person name="Oberbeckmann S."/>
            <person name="Bunk B."/>
            <person name="Jeske O."/>
            <person name="Meyerdierks A."/>
            <person name="Storesund J.E."/>
            <person name="Kallscheuer N."/>
            <person name="Luecker S."/>
            <person name="Lage O.M."/>
            <person name="Pohl T."/>
            <person name="Merkel B.J."/>
            <person name="Hornburger P."/>
            <person name="Mueller R.-W."/>
            <person name="Bruemmer F."/>
            <person name="Labrenz M."/>
            <person name="Spormann A.M."/>
            <person name="Op den Camp H."/>
            <person name="Overmann J."/>
            <person name="Amann R."/>
            <person name="Jetten M.S.M."/>
            <person name="Mascher T."/>
            <person name="Medema M.H."/>
            <person name="Devos D.P."/>
            <person name="Kaster A.-K."/>
            <person name="Ovreas L."/>
            <person name="Rohde M."/>
            <person name="Galperin M.Y."/>
            <person name="Jogler C."/>
        </authorList>
    </citation>
    <scope>NUCLEOTIDE SEQUENCE [LARGE SCALE GENOMIC DNA]</scope>
    <source>
        <strain evidence="2 3">Pla85_3_4</strain>
    </source>
</reference>
<keyword evidence="1" id="KW-0812">Transmembrane</keyword>
<feature type="transmembrane region" description="Helical" evidence="1">
    <location>
        <begin position="260"/>
        <end position="281"/>
    </location>
</feature>
<feature type="transmembrane region" description="Helical" evidence="1">
    <location>
        <begin position="185"/>
        <end position="202"/>
    </location>
</feature>